<dbReference type="GO" id="GO:0003700">
    <property type="term" value="F:DNA-binding transcription factor activity"/>
    <property type="evidence" value="ECO:0007669"/>
    <property type="project" value="InterPro"/>
</dbReference>
<dbReference type="PROSITE" id="PS50937">
    <property type="entry name" value="HTH_MERR_2"/>
    <property type="match status" value="1"/>
</dbReference>
<dbReference type="GO" id="GO:0003677">
    <property type="term" value="F:DNA binding"/>
    <property type="evidence" value="ECO:0007669"/>
    <property type="project" value="UniProtKB-KW"/>
</dbReference>
<dbReference type="Pfam" id="PF13411">
    <property type="entry name" value="MerR_1"/>
    <property type="match status" value="1"/>
</dbReference>
<gene>
    <name evidence="4" type="ORF">BC6307_08130</name>
</gene>
<dbReference type="EMBL" id="CP018866">
    <property type="protein sequence ID" value="AST91247.1"/>
    <property type="molecule type" value="Genomic_DNA"/>
</dbReference>
<protein>
    <submittedName>
        <fullName evidence="4">Transcriptional regulator</fullName>
    </submittedName>
</protein>
<dbReference type="Proteomes" id="UP000215224">
    <property type="component" value="Chromosome"/>
</dbReference>
<dbReference type="STRING" id="1314751.GCA_001591425_00415"/>
<dbReference type="SUPFAM" id="SSF46955">
    <property type="entry name" value="Putative DNA-binding domain"/>
    <property type="match status" value="1"/>
</dbReference>
<keyword evidence="1" id="KW-0238">DNA-binding</keyword>
<dbReference type="Pfam" id="PF06445">
    <property type="entry name" value="GyrI-like"/>
    <property type="match status" value="1"/>
</dbReference>
<dbReference type="InterPro" id="IPR029442">
    <property type="entry name" value="GyrI-like"/>
</dbReference>
<accession>A0A223KPD4</accession>
<dbReference type="InterPro" id="IPR000551">
    <property type="entry name" value="MerR-type_HTH_dom"/>
</dbReference>
<dbReference type="InterPro" id="IPR009061">
    <property type="entry name" value="DNA-bd_dom_put_sf"/>
</dbReference>
<dbReference type="PANTHER" id="PTHR30204:SF85">
    <property type="entry name" value="MULTIDRUG-EFFLUX TRANSPORTER 2 REGULATOR"/>
    <property type="match status" value="1"/>
</dbReference>
<dbReference type="SMART" id="SM00422">
    <property type="entry name" value="HTH_MERR"/>
    <property type="match status" value="1"/>
</dbReference>
<dbReference type="PANTHER" id="PTHR30204">
    <property type="entry name" value="REDOX-CYCLING DRUG-SENSING TRANSCRIPTIONAL ACTIVATOR SOXR"/>
    <property type="match status" value="1"/>
</dbReference>
<dbReference type="InterPro" id="IPR047057">
    <property type="entry name" value="MerR_fam"/>
</dbReference>
<reference evidence="4 5" key="1">
    <citation type="submission" date="2016-12" db="EMBL/GenBank/DDBJ databases">
        <title>The whole genome sequencing and assembly of Bacillus cohnii DSM 6307T strain.</title>
        <authorList>
            <person name="Lee Y.-J."/>
            <person name="Yi H."/>
            <person name="Bahn Y.-S."/>
            <person name="Kim J.F."/>
            <person name="Lee D.-W."/>
        </authorList>
    </citation>
    <scope>NUCLEOTIDE SEQUENCE [LARGE SCALE GENOMIC DNA]</scope>
    <source>
        <strain evidence="4 5">DSM 6307</strain>
    </source>
</reference>
<evidence type="ECO:0000256" key="2">
    <source>
        <dbReference type="SAM" id="Coils"/>
    </source>
</evidence>
<dbReference type="RefSeq" id="WP_066411417.1">
    <property type="nucleotide sequence ID" value="NZ_CP018866.1"/>
</dbReference>
<dbReference type="SUPFAM" id="SSF55136">
    <property type="entry name" value="Probable bacterial effector-binding domain"/>
    <property type="match status" value="1"/>
</dbReference>
<name>A0A223KPD4_9BACI</name>
<proteinExistence type="predicted"/>
<organism evidence="4 5">
    <name type="scientific">Sutcliffiella cohnii</name>
    <dbReference type="NCBI Taxonomy" id="33932"/>
    <lineage>
        <taxon>Bacteria</taxon>
        <taxon>Bacillati</taxon>
        <taxon>Bacillota</taxon>
        <taxon>Bacilli</taxon>
        <taxon>Bacillales</taxon>
        <taxon>Bacillaceae</taxon>
        <taxon>Sutcliffiella</taxon>
    </lineage>
</organism>
<sequence length="272" mass="31991">MSNKGKHLTTGEFAKLCKVNKQTLIYYDQIGLLSPEVRNEKGYRFYSLRQFELFMVIDLLKDVGMSLHDIKQYTQHKSPDSFLTLMHQKKKEIEKMRQELEAKENLIQTKIKLMEEALQTDFSKITLEYFPEATLYLSRNIENTSDEEFVEVVSDFIDELYVSKLDTGFPIGVITTRDHIIKGEFTNYSYLYIEQPNAKEGFSYFHAVEGQFLVGYHIGDEKTIGHTYERLIAEIERLRLSLGEFIFEEYIYDTVVVNDKEQYVTKIMIQVE</sequence>
<dbReference type="AlphaFoldDB" id="A0A223KPD4"/>
<feature type="coiled-coil region" evidence="2">
    <location>
        <begin position="83"/>
        <end position="117"/>
    </location>
</feature>
<keyword evidence="5" id="KW-1185">Reference proteome</keyword>
<keyword evidence="2" id="KW-0175">Coiled coil</keyword>
<evidence type="ECO:0000259" key="3">
    <source>
        <dbReference type="PROSITE" id="PS50937"/>
    </source>
</evidence>
<evidence type="ECO:0000256" key="1">
    <source>
        <dbReference type="ARBA" id="ARBA00023125"/>
    </source>
</evidence>
<evidence type="ECO:0000313" key="4">
    <source>
        <dbReference type="EMBL" id="AST91247.1"/>
    </source>
</evidence>
<feature type="domain" description="HTH merR-type" evidence="3">
    <location>
        <begin position="7"/>
        <end position="76"/>
    </location>
</feature>
<evidence type="ECO:0000313" key="5">
    <source>
        <dbReference type="Proteomes" id="UP000215224"/>
    </source>
</evidence>
<dbReference type="Gene3D" id="1.10.1660.10">
    <property type="match status" value="1"/>
</dbReference>
<dbReference type="Gene3D" id="3.20.80.10">
    <property type="entry name" value="Regulatory factor, effector binding domain"/>
    <property type="match status" value="1"/>
</dbReference>
<dbReference type="KEGG" id="bcoh:BC6307_08130"/>
<dbReference type="InterPro" id="IPR011256">
    <property type="entry name" value="Reg_factor_effector_dom_sf"/>
</dbReference>